<evidence type="ECO:0008006" key="3">
    <source>
        <dbReference type="Google" id="ProtNLM"/>
    </source>
</evidence>
<evidence type="ECO:0000313" key="2">
    <source>
        <dbReference type="Proteomes" id="UP000501003"/>
    </source>
</evidence>
<dbReference type="KEGG" id="aqg:HRU87_04935"/>
<accession>A0A7D4Q597</accession>
<reference evidence="1 2" key="1">
    <citation type="submission" date="2020-05" db="EMBL/GenBank/DDBJ databases">
        <title>Aquirufa sp. strain 15G-AUS-rot a new Aquirufa species.</title>
        <authorList>
            <person name="Pitt A."/>
            <person name="Hahn M.W."/>
        </authorList>
    </citation>
    <scope>NUCLEOTIDE SEQUENCE [LARGE SCALE GENOMIC DNA]</scope>
    <source>
        <strain evidence="1 2">15G-AUS-rot</strain>
    </source>
</reference>
<evidence type="ECO:0000313" key="1">
    <source>
        <dbReference type="EMBL" id="QKJ25523.1"/>
    </source>
</evidence>
<dbReference type="RefSeq" id="WP_173493820.1">
    <property type="nucleotide sequence ID" value="NZ_CP054056.1"/>
</dbReference>
<name>A0A7D4Q597_9MICO</name>
<protein>
    <recommendedName>
        <fullName evidence="3">PKD domain-containing protein</fullName>
    </recommendedName>
</protein>
<organism evidence="1 2">
    <name type="scientific">Aquiluna borgnonia</name>
    <dbReference type="NCBI Taxonomy" id="2499157"/>
    <lineage>
        <taxon>Bacteria</taxon>
        <taxon>Bacillati</taxon>
        <taxon>Actinomycetota</taxon>
        <taxon>Actinomycetes</taxon>
        <taxon>Micrococcales</taxon>
        <taxon>Microbacteriaceae</taxon>
        <taxon>Luna cluster</taxon>
        <taxon>Luna-1 subcluster</taxon>
        <taxon>Aquiluna</taxon>
    </lineage>
</organism>
<proteinExistence type="predicted"/>
<keyword evidence="2" id="KW-1185">Reference proteome</keyword>
<gene>
    <name evidence="1" type="ORF">HRU87_04935</name>
</gene>
<dbReference type="AlphaFoldDB" id="A0A7D4Q597"/>
<sequence length="237" mass="25656">MLELIIPLILATSCDITSVALGSCGCPGGSAGEFSLCAGEESTSRESEANSGSGEQAMELCQFYANGTIDIPTITIIEAWVPLNSRLCLGDEVSAGSAPRVKSLSEQLEDRLTAISNRPYAWWEPGDDIEFDDPARFLVSGNDLDFEGELLGKTAQIRFRATNARWEFSDGASQSGFETAKSFADIGDYRAQAFVRYSVDYRISGSQWVVGAASWELGSNTLSVKVIELPRRTLLVD</sequence>
<dbReference type="EMBL" id="CP054056">
    <property type="protein sequence ID" value="QKJ25523.1"/>
    <property type="molecule type" value="Genomic_DNA"/>
</dbReference>
<dbReference type="Proteomes" id="UP000501003">
    <property type="component" value="Chromosome"/>
</dbReference>